<accession>V5G1H4</accession>
<dbReference type="OrthoDB" id="5344325at2759"/>
<proteinExistence type="predicted"/>
<evidence type="ECO:0000313" key="1">
    <source>
        <dbReference type="EMBL" id="GAD98208.1"/>
    </source>
</evidence>
<dbReference type="InterPro" id="IPR053178">
    <property type="entry name" value="Osmoadaptation_assoc"/>
</dbReference>
<organism evidence="1 2">
    <name type="scientific">Byssochlamys spectabilis (strain No. 5 / NBRC 109023)</name>
    <name type="common">Paecilomyces variotii</name>
    <dbReference type="NCBI Taxonomy" id="1356009"/>
    <lineage>
        <taxon>Eukaryota</taxon>
        <taxon>Fungi</taxon>
        <taxon>Dikarya</taxon>
        <taxon>Ascomycota</taxon>
        <taxon>Pezizomycotina</taxon>
        <taxon>Eurotiomycetes</taxon>
        <taxon>Eurotiomycetidae</taxon>
        <taxon>Eurotiales</taxon>
        <taxon>Thermoascaceae</taxon>
        <taxon>Paecilomyces</taxon>
    </lineage>
</organism>
<dbReference type="Pfam" id="PF11951">
    <property type="entry name" value="Fungal_trans_2"/>
    <property type="match status" value="1"/>
</dbReference>
<dbReference type="InParanoid" id="V5G1H4"/>
<keyword evidence="2" id="KW-1185">Reference proteome</keyword>
<dbReference type="PANTHER" id="PTHR38111">
    <property type="entry name" value="ZN(2)-C6 FUNGAL-TYPE DOMAIN-CONTAINING PROTEIN-RELATED"/>
    <property type="match status" value="1"/>
</dbReference>
<dbReference type="HOGENOM" id="CLU_030349_1_0_1"/>
<dbReference type="PANTHER" id="PTHR38111:SF2">
    <property type="entry name" value="FINGER DOMAIN PROTEIN, PUTATIVE (AFU_ORTHOLOGUE AFUA_1G01560)-RELATED"/>
    <property type="match status" value="1"/>
</dbReference>
<gene>
    <name evidence="1" type="ORF">PVAR5_6899</name>
</gene>
<dbReference type="eggNOG" id="ENOG502SQ00">
    <property type="taxonomic scope" value="Eukaryota"/>
</dbReference>
<protein>
    <recommendedName>
        <fullName evidence="3">C6 finger domain protein</fullName>
    </recommendedName>
</protein>
<evidence type="ECO:0000313" key="2">
    <source>
        <dbReference type="Proteomes" id="UP000018001"/>
    </source>
</evidence>
<dbReference type="EMBL" id="BAUL01000235">
    <property type="protein sequence ID" value="GAD98208.1"/>
    <property type="molecule type" value="Genomic_DNA"/>
</dbReference>
<name>V5G1H4_BYSSN</name>
<reference evidence="2" key="1">
    <citation type="journal article" date="2014" name="Genome Announc.">
        <title>Draft genome sequence of the formaldehyde-resistant fungus Byssochlamys spectabilis No. 5 (anamorph Paecilomyces variotii No. 5) (NBRC109023).</title>
        <authorList>
            <person name="Oka T."/>
            <person name="Ekino K."/>
            <person name="Fukuda K."/>
            <person name="Nomura Y."/>
        </authorList>
    </citation>
    <scope>NUCLEOTIDE SEQUENCE [LARGE SCALE GENOMIC DNA]</scope>
    <source>
        <strain evidence="2">No. 5 / NBRC 109023</strain>
    </source>
</reference>
<evidence type="ECO:0008006" key="3">
    <source>
        <dbReference type="Google" id="ProtNLM"/>
    </source>
</evidence>
<sequence>MEQNMLLIVYQIEIEIHKFIADCGRIDPLQPPVPRLSSPRQTGVITDLLVARFLDVFSPDPRFHSDTPRAFRLAASAAVPSRLLYHAFQAVSLALFGKASSNKSVERVAGETYGGVLKDLQRSLYDPEDSKSMEVLITVGLMFIFEGIWKTDANSVLRHLSGILKLVEHRGPKSHISGIDHVFFNDMRFYLVATALTSRKSTLLSTQEWKIIPWSANPETKDVVQLVLDEALQVPPYLEEYDRFQRALKTRAPDADIGPLRKALCSRVSKIEQSLYQWYEYWVENYPSGPPSERVPEDESSFPIFRCRDNSKSTIIVPTVLIYPDVKLALAHCMFYAVVLIVSANDPREIRLTGPEEQYDFACRICRSMEFCLRTFPGQAVNRLGFPLKVAYSYFPDGIEREYVKLLSAFIANHRNIRWWDNMKVIYT</sequence>
<comment type="caution">
    <text evidence="1">The sequence shown here is derived from an EMBL/GenBank/DDBJ whole genome shotgun (WGS) entry which is preliminary data.</text>
</comment>
<dbReference type="InterPro" id="IPR021858">
    <property type="entry name" value="Fun_TF"/>
</dbReference>
<dbReference type="Proteomes" id="UP000018001">
    <property type="component" value="Unassembled WGS sequence"/>
</dbReference>
<dbReference type="AlphaFoldDB" id="V5G1H4"/>